<reference evidence="3 4" key="1">
    <citation type="journal article" date="2013" name="Genome Biol. Evol.">
        <title>Genome evolution and phylogenomic analysis of candidatus kinetoplastibacterium, the betaproteobacterial endosymbionts of strigomonas and angomonas.</title>
        <authorList>
            <person name="Alves J.M."/>
            <person name="Serrano M.G."/>
            <person name="Maia da Silva F."/>
            <person name="Voegtly L.J."/>
            <person name="Matveyev A.V."/>
            <person name="Teixeira M.M."/>
            <person name="Camargo E.P."/>
            <person name="Buck G.A."/>
        </authorList>
    </citation>
    <scope>NUCLEOTIDE SEQUENCE [LARGE SCALE GENOMIC DNA]</scope>
    <source>
        <strain evidence="3 4">TCC012E</strain>
    </source>
</reference>
<feature type="transmembrane region" description="Helical" evidence="1">
    <location>
        <begin position="215"/>
        <end position="234"/>
    </location>
</feature>
<dbReference type="PATRIC" id="fig|1208922.3.peg.112"/>
<accession>M1MCP0</accession>
<evidence type="ECO:0000313" key="3">
    <source>
        <dbReference type="EMBL" id="AGF49560.1"/>
    </source>
</evidence>
<feature type="transmembrane region" description="Helical" evidence="1">
    <location>
        <begin position="246"/>
        <end position="267"/>
    </location>
</feature>
<dbReference type="InterPro" id="IPR037185">
    <property type="entry name" value="EmrE-like"/>
</dbReference>
<dbReference type="RefSeq" id="WP_015237834.1">
    <property type="nucleotide sequence ID" value="NC_020285.1"/>
</dbReference>
<dbReference type="EMBL" id="CP003807">
    <property type="protein sequence ID" value="AGF49560.1"/>
    <property type="molecule type" value="Genomic_DNA"/>
</dbReference>
<dbReference type="SUPFAM" id="SSF103481">
    <property type="entry name" value="Multidrug resistance efflux transporter EmrE"/>
    <property type="match status" value="1"/>
</dbReference>
<organism evidence="3 4">
    <name type="scientific">Candidatus Kinetoplastidibacterium blastocrithidiae TCC012E</name>
    <dbReference type="NCBI Taxonomy" id="1208922"/>
    <lineage>
        <taxon>Bacteria</taxon>
        <taxon>Pseudomonadati</taxon>
        <taxon>Pseudomonadota</taxon>
        <taxon>Betaproteobacteria</taxon>
        <taxon>Candidatus Kinetoplastidibacterium</taxon>
    </lineage>
</organism>
<dbReference type="GO" id="GO:0016020">
    <property type="term" value="C:membrane"/>
    <property type="evidence" value="ECO:0007669"/>
    <property type="project" value="InterPro"/>
</dbReference>
<keyword evidence="1" id="KW-1133">Transmembrane helix</keyword>
<feature type="transmembrane region" description="Helical" evidence="1">
    <location>
        <begin position="276"/>
        <end position="292"/>
    </location>
</feature>
<dbReference type="KEGG" id="kbt:BCUE_0336"/>
<feature type="domain" description="EamA" evidence="2">
    <location>
        <begin position="161"/>
        <end position="290"/>
    </location>
</feature>
<keyword evidence="1" id="KW-0812">Transmembrane</keyword>
<sequence length="294" mass="33555">MIVGFLYLFLSITCSILVSITLKFLKKNTYRKSDLSEIVLINYIIATILSLFFFKTYNENLLAIVNNNMIYILLLGCLLPIGFISMSKSIEYFGVAKSEIFQRISVVMPIIAAFTIFDDKPCAIKIIYVASTIFSILCLLDKREEYEEERVKILSNFKWPILVCFTYGMADIMFKKISGNHSLTNCLFLSFLIASIAMIIYILSINKKFIFSKNNIINGLLIGSLNWVNIFSYIKAHKCLYNMPSTVFIIMNLGVVILGTIAGTFLFRERLSRKNIIGMLMAISSILMSIRLNR</sequence>
<evidence type="ECO:0000256" key="1">
    <source>
        <dbReference type="SAM" id="Phobius"/>
    </source>
</evidence>
<feature type="transmembrane region" description="Helical" evidence="1">
    <location>
        <begin position="37"/>
        <end position="57"/>
    </location>
</feature>
<dbReference type="AlphaFoldDB" id="M1MCP0"/>
<feature type="transmembrane region" description="Helical" evidence="1">
    <location>
        <begin position="182"/>
        <end position="203"/>
    </location>
</feature>
<dbReference type="InterPro" id="IPR000620">
    <property type="entry name" value="EamA_dom"/>
</dbReference>
<name>M1MCP0_9PROT</name>
<feature type="transmembrane region" description="Helical" evidence="1">
    <location>
        <begin position="100"/>
        <end position="117"/>
    </location>
</feature>
<gene>
    <name evidence="3" type="ORF">BCUE_0336</name>
</gene>
<dbReference type="Proteomes" id="UP000011563">
    <property type="component" value="Chromosome"/>
</dbReference>
<feature type="transmembrane region" description="Helical" evidence="1">
    <location>
        <begin position="69"/>
        <end position="88"/>
    </location>
</feature>
<dbReference type="HOGENOM" id="CLU_062241_0_0_4"/>
<keyword evidence="4" id="KW-1185">Reference proteome</keyword>
<protein>
    <submittedName>
        <fullName evidence="3">Membrane protein</fullName>
    </submittedName>
</protein>
<proteinExistence type="predicted"/>
<feature type="transmembrane region" description="Helical" evidence="1">
    <location>
        <begin position="6"/>
        <end position="25"/>
    </location>
</feature>
<evidence type="ECO:0000259" key="2">
    <source>
        <dbReference type="Pfam" id="PF00892"/>
    </source>
</evidence>
<evidence type="ECO:0000313" key="4">
    <source>
        <dbReference type="Proteomes" id="UP000011563"/>
    </source>
</evidence>
<keyword evidence="1" id="KW-0472">Membrane</keyword>
<dbReference type="Pfam" id="PF00892">
    <property type="entry name" value="EamA"/>
    <property type="match status" value="1"/>
</dbReference>